<feature type="region of interest" description="Disordered" evidence="1">
    <location>
        <begin position="127"/>
        <end position="174"/>
    </location>
</feature>
<proteinExistence type="predicted"/>
<reference evidence="2" key="1">
    <citation type="journal article" date="2022" name="Int. J. Mol. Sci.">
        <title>Draft Genome of Tanacetum Coccineum: Genomic Comparison of Closely Related Tanacetum-Family Plants.</title>
        <authorList>
            <person name="Yamashiro T."/>
            <person name="Shiraishi A."/>
            <person name="Nakayama K."/>
            <person name="Satake H."/>
        </authorList>
    </citation>
    <scope>NUCLEOTIDE SEQUENCE</scope>
</reference>
<accession>A0ABQ5H2D6</accession>
<dbReference type="Proteomes" id="UP001151760">
    <property type="component" value="Unassembled WGS sequence"/>
</dbReference>
<gene>
    <name evidence="2" type="ORF">Tco_1056147</name>
</gene>
<evidence type="ECO:0000256" key="1">
    <source>
        <dbReference type="SAM" id="MobiDB-lite"/>
    </source>
</evidence>
<sequence>MLTNSFPHNRNIQGCYYLKHLKESVETLREIVEEAKVERPLDRSIVFACRYTKHSQELLEYAIGTCPKAFNQRDKKHAPTPLIRKKQVTFEEQCDTSNSNTHKHVEQLNTQKTNVPVPPSTGVNCCTNASGSQPRSNTKKNRISPAKGVNKKKVEEHPRINKSNLRTTNRVDSSSSSKRTVINLNFDSVCQTCNKCLISANHDMCMVDYFQSVKASHSIHNIHNVVCKVKQVWKPKQVRKVWKLTGKVLTSVGHQWRPTGIIFTLGEQCPLTRLTKPKLAPTKQNENQAITCANQPKPNQN</sequence>
<protein>
    <submittedName>
        <fullName evidence="2">Uncharacterized protein</fullName>
    </submittedName>
</protein>
<reference evidence="2" key="2">
    <citation type="submission" date="2022-01" db="EMBL/GenBank/DDBJ databases">
        <authorList>
            <person name="Yamashiro T."/>
            <person name="Shiraishi A."/>
            <person name="Satake H."/>
            <person name="Nakayama K."/>
        </authorList>
    </citation>
    <scope>NUCLEOTIDE SEQUENCE</scope>
</reference>
<feature type="compositionally biased region" description="Polar residues" evidence="1">
    <location>
        <begin position="127"/>
        <end position="136"/>
    </location>
</feature>
<name>A0ABQ5H2D6_9ASTR</name>
<dbReference type="EMBL" id="BQNB010019112">
    <property type="protein sequence ID" value="GJT81805.1"/>
    <property type="molecule type" value="Genomic_DNA"/>
</dbReference>
<evidence type="ECO:0000313" key="2">
    <source>
        <dbReference type="EMBL" id="GJT81805.1"/>
    </source>
</evidence>
<evidence type="ECO:0000313" key="3">
    <source>
        <dbReference type="Proteomes" id="UP001151760"/>
    </source>
</evidence>
<comment type="caution">
    <text evidence="2">The sequence shown here is derived from an EMBL/GenBank/DDBJ whole genome shotgun (WGS) entry which is preliminary data.</text>
</comment>
<keyword evidence="3" id="KW-1185">Reference proteome</keyword>
<organism evidence="2 3">
    <name type="scientific">Tanacetum coccineum</name>
    <dbReference type="NCBI Taxonomy" id="301880"/>
    <lineage>
        <taxon>Eukaryota</taxon>
        <taxon>Viridiplantae</taxon>
        <taxon>Streptophyta</taxon>
        <taxon>Embryophyta</taxon>
        <taxon>Tracheophyta</taxon>
        <taxon>Spermatophyta</taxon>
        <taxon>Magnoliopsida</taxon>
        <taxon>eudicotyledons</taxon>
        <taxon>Gunneridae</taxon>
        <taxon>Pentapetalae</taxon>
        <taxon>asterids</taxon>
        <taxon>campanulids</taxon>
        <taxon>Asterales</taxon>
        <taxon>Asteraceae</taxon>
        <taxon>Asteroideae</taxon>
        <taxon>Anthemideae</taxon>
        <taxon>Anthemidinae</taxon>
        <taxon>Tanacetum</taxon>
    </lineage>
</organism>
<feature type="compositionally biased region" description="Polar residues" evidence="1">
    <location>
        <begin position="161"/>
        <end position="174"/>
    </location>
</feature>